<keyword evidence="3" id="KW-0808">Transferase</keyword>
<evidence type="ECO:0000313" key="3">
    <source>
        <dbReference type="EMBL" id="KAJ9150609.1"/>
    </source>
</evidence>
<dbReference type="EMBL" id="JANBVN010000069">
    <property type="protein sequence ID" value="KAJ9150609.1"/>
    <property type="molecule type" value="Genomic_DNA"/>
</dbReference>
<dbReference type="AlphaFoldDB" id="A0AA38S4Q3"/>
<feature type="signal peptide" evidence="2">
    <location>
        <begin position="1"/>
        <end position="26"/>
    </location>
</feature>
<dbReference type="GO" id="GO:0016740">
    <property type="term" value="F:transferase activity"/>
    <property type="evidence" value="ECO:0007669"/>
    <property type="project" value="UniProtKB-KW"/>
</dbReference>
<keyword evidence="2" id="KW-0732">Signal</keyword>
<evidence type="ECO:0000256" key="1">
    <source>
        <dbReference type="SAM" id="MobiDB-lite"/>
    </source>
</evidence>
<dbReference type="Proteomes" id="UP001174691">
    <property type="component" value="Unassembled WGS sequence"/>
</dbReference>
<sequence>MLSTQPYGLVLLLLVLSAIGIHRIWSAGRQKQTSGSRAPTPEKQATKTDRIPGQWTPSNFRPPPPPPYPDWSLTDTKPLPYRAFRHGPKYHVTMGLRTASFDDWIQLDNHYPRYHADKAARLASRGSRIARTAPEALPAAIELLEELATYLPARYPSLFRRTPLGIENLYSGESFDIVSRPLAEDPIATCGRLIQDDLALMIERPDGQYYLLSGAIILPGFWRLEDKFGMPLSEIHTSGDVPQFREKLERGMLSFFSRLRCEQMYSRNNYFIQVDDSLAWSWSIGSEDARDISWGTAEKDRAVEHHMFRSERQTLRRLPRTGAVVFTIRTYFHPITEIAQEDYVPGRLASAIRSWGEDVSRYKGREKYGDVLLEYLDAEHRKQVERGLDVEREEEMTKGYPW</sequence>
<organism evidence="3 4">
    <name type="scientific">Coniochaeta hoffmannii</name>
    <dbReference type="NCBI Taxonomy" id="91930"/>
    <lineage>
        <taxon>Eukaryota</taxon>
        <taxon>Fungi</taxon>
        <taxon>Dikarya</taxon>
        <taxon>Ascomycota</taxon>
        <taxon>Pezizomycotina</taxon>
        <taxon>Sordariomycetes</taxon>
        <taxon>Sordariomycetidae</taxon>
        <taxon>Coniochaetales</taxon>
        <taxon>Coniochaetaceae</taxon>
        <taxon>Coniochaeta</taxon>
    </lineage>
</organism>
<evidence type="ECO:0000256" key="2">
    <source>
        <dbReference type="SAM" id="SignalP"/>
    </source>
</evidence>
<feature type="chain" id="PRO_5041371926" evidence="2">
    <location>
        <begin position="27"/>
        <end position="402"/>
    </location>
</feature>
<protein>
    <submittedName>
        <fullName evidence="3">Mannosyl transferase</fullName>
    </submittedName>
</protein>
<reference evidence="3" key="1">
    <citation type="submission" date="2022-07" db="EMBL/GenBank/DDBJ databases">
        <title>Fungi with potential for degradation of polypropylene.</title>
        <authorList>
            <person name="Gostincar C."/>
        </authorList>
    </citation>
    <scope>NUCLEOTIDE SEQUENCE</scope>
    <source>
        <strain evidence="3">EXF-13287</strain>
    </source>
</reference>
<feature type="compositionally biased region" description="Pro residues" evidence="1">
    <location>
        <begin position="60"/>
        <end position="69"/>
    </location>
</feature>
<dbReference type="Pfam" id="PF11927">
    <property type="entry name" value="HODM_asu-like"/>
    <property type="match status" value="1"/>
</dbReference>
<comment type="caution">
    <text evidence="3">The sequence shown here is derived from an EMBL/GenBank/DDBJ whole genome shotgun (WGS) entry which is preliminary data.</text>
</comment>
<evidence type="ECO:0000313" key="4">
    <source>
        <dbReference type="Proteomes" id="UP001174691"/>
    </source>
</evidence>
<name>A0AA38S4Q3_9PEZI</name>
<proteinExistence type="predicted"/>
<accession>A0AA38S4Q3</accession>
<gene>
    <name evidence="3" type="ORF">NKR19_g5196</name>
</gene>
<keyword evidence="4" id="KW-1185">Reference proteome</keyword>
<feature type="region of interest" description="Disordered" evidence="1">
    <location>
        <begin position="28"/>
        <end position="72"/>
    </location>
</feature>
<dbReference type="InterPro" id="IPR021848">
    <property type="entry name" value="HODM_asu-like"/>
</dbReference>